<protein>
    <submittedName>
        <fullName evidence="1">Uncharacterized protein</fullName>
    </submittedName>
</protein>
<sequence length="132" mass="15225">MGNVHSRQYNCLAQLFSLYCDETGSVREYILKLSKLVINLRDLGFTIEDELMVHMAVAKLPSKFDILKVNYSTQGRKWDLNELINICVADEERLKESKAEYANLAVHKSSRKNFKKNFKKGKFMKSGPVLPH</sequence>
<gene>
    <name evidence="1" type="ORF">BVC80_1345g11</name>
</gene>
<accession>A0A200QKP1</accession>
<dbReference type="Proteomes" id="UP000195402">
    <property type="component" value="Unassembled WGS sequence"/>
</dbReference>
<name>A0A200QKP1_MACCD</name>
<keyword evidence="2" id="KW-1185">Reference proteome</keyword>
<evidence type="ECO:0000313" key="2">
    <source>
        <dbReference type="Proteomes" id="UP000195402"/>
    </source>
</evidence>
<comment type="caution">
    <text evidence="1">The sequence shown here is derived from an EMBL/GenBank/DDBJ whole genome shotgun (WGS) entry which is preliminary data.</text>
</comment>
<organism evidence="1 2">
    <name type="scientific">Macleaya cordata</name>
    <name type="common">Five-seeded plume-poppy</name>
    <name type="synonym">Bocconia cordata</name>
    <dbReference type="NCBI Taxonomy" id="56857"/>
    <lineage>
        <taxon>Eukaryota</taxon>
        <taxon>Viridiplantae</taxon>
        <taxon>Streptophyta</taxon>
        <taxon>Embryophyta</taxon>
        <taxon>Tracheophyta</taxon>
        <taxon>Spermatophyta</taxon>
        <taxon>Magnoliopsida</taxon>
        <taxon>Ranunculales</taxon>
        <taxon>Papaveraceae</taxon>
        <taxon>Papaveroideae</taxon>
        <taxon>Macleaya</taxon>
    </lineage>
</organism>
<dbReference type="InParanoid" id="A0A200QKP1"/>
<proteinExistence type="predicted"/>
<evidence type="ECO:0000313" key="1">
    <source>
        <dbReference type="EMBL" id="OVA10967.1"/>
    </source>
</evidence>
<reference evidence="1 2" key="1">
    <citation type="journal article" date="2017" name="Mol. Plant">
        <title>The Genome of Medicinal Plant Macleaya cordata Provides New Insights into Benzylisoquinoline Alkaloids Metabolism.</title>
        <authorList>
            <person name="Liu X."/>
            <person name="Liu Y."/>
            <person name="Huang P."/>
            <person name="Ma Y."/>
            <person name="Qing Z."/>
            <person name="Tang Q."/>
            <person name="Cao H."/>
            <person name="Cheng P."/>
            <person name="Zheng Y."/>
            <person name="Yuan Z."/>
            <person name="Zhou Y."/>
            <person name="Liu J."/>
            <person name="Tang Z."/>
            <person name="Zhuo Y."/>
            <person name="Zhang Y."/>
            <person name="Yu L."/>
            <person name="Huang J."/>
            <person name="Yang P."/>
            <person name="Peng Q."/>
            <person name="Zhang J."/>
            <person name="Jiang W."/>
            <person name="Zhang Z."/>
            <person name="Lin K."/>
            <person name="Ro D.K."/>
            <person name="Chen X."/>
            <person name="Xiong X."/>
            <person name="Shang Y."/>
            <person name="Huang S."/>
            <person name="Zeng J."/>
        </authorList>
    </citation>
    <scope>NUCLEOTIDE SEQUENCE [LARGE SCALE GENOMIC DNA]</scope>
    <source>
        <strain evidence="2">cv. BLH2017</strain>
        <tissue evidence="1">Root</tissue>
    </source>
</reference>
<dbReference type="EMBL" id="MVGT01001747">
    <property type="protein sequence ID" value="OVA10967.1"/>
    <property type="molecule type" value="Genomic_DNA"/>
</dbReference>
<dbReference type="OMA" id="INICVAD"/>
<dbReference type="OrthoDB" id="1929566at2759"/>
<dbReference type="Pfam" id="PF14223">
    <property type="entry name" value="Retrotran_gag_2"/>
    <property type="match status" value="1"/>
</dbReference>
<dbReference type="AlphaFoldDB" id="A0A200QKP1"/>